<dbReference type="VEuPathDB" id="TrichDB:TVAG_345010"/>
<dbReference type="InterPro" id="IPR002048">
    <property type="entry name" value="EF_hand_dom"/>
</dbReference>
<dbReference type="AlphaFoldDB" id="A2F0U9"/>
<gene>
    <name evidence="2" type="ORF">TVAG_345010</name>
</gene>
<dbReference type="InterPro" id="IPR011992">
    <property type="entry name" value="EF-hand-dom_pair"/>
</dbReference>
<dbReference type="STRING" id="5722.A2F0U9"/>
<sequence length="927" mass="108506">MSEEEILLDRIRTHVYLNDIHLIEWFEDFDKLRTGRVSREQFRRCFEFAKFSLTENEWNYLCQEYAKDDDVDYRDFCHDVSKIFTNPDLEVTPKGELPNTKEIVTKITNRISTNMPQEVTDLFEILVHQVTTKGIHIREAFMDFDKSNCGRVTKSQFLRNLPFEKLTQKQIQILLDRYLDPKLGDVNYKRLHLDVIDFQNLPEQKDIIPEFNLPHHKQSIKLHPLPSDPETVIDRFAEYVHKNRVRIRDFFDSHDPLHSGRVTPDMFMNVLTLFGFQFSPEELNDLAERYKIRIDLADYVRYKEFCLDVDRTAKAIRDSIPQPPAPYDRQAQAVISKVKEFIAKNRINVLPPFQDFDRTNRGYVTELQFHRVLSLMTIPVSTDDVRVLLAIYSGKADGVDYFRFVEDIDPDHAQSRRTFKSVNATIESIENTYGHTPSGDKFVTPDVADQLIYESKKGLLPKTKENKSITELLGDIQRWCYIHSVDLHDFIKDFDPLNTGEVTDNQLRSSMNVAGYRVTDDEFKFITDAYRSERNPDKVLWSKFADDILAFIAPKRLEQTPRKNPVLPSTVMAETRKQELSGNTGMSMTAQVQNILEKVNKYAVQRRISLSEQFQDKDRHKHKQVSTISFAQVMQLIGVHLSMNEINLLAEYYLDPVTHFVNYPTFVKDVEALGGINFPEYTELVVNKMTTYAGDINTIVATKPPITAEQLTWNKILPRIQSYIYKRRIRLMEFFENFDHLRHGNVTQQKWYTVVGETNLPIVEDEIQFIGKMFAVEGHSDLFNYRDFLDIVDQIFYTKDLHRNPTMRPNETVSFIPDPSVSTSVIPPADEYRAAAIIERMRNFVTTRRMEIRQQFEDYDKAPPKNYITRAQFRQCIGRLGLTSDSNELDILCKKYRCTELDEMNYRAFCNDVGGYLDYHEQQLQNN</sequence>
<evidence type="ECO:0000313" key="3">
    <source>
        <dbReference type="Proteomes" id="UP000001542"/>
    </source>
</evidence>
<feature type="domain" description="EF-hand" evidence="1">
    <location>
        <begin position="17"/>
        <end position="52"/>
    </location>
</feature>
<reference evidence="2" key="1">
    <citation type="submission" date="2006-10" db="EMBL/GenBank/DDBJ databases">
        <authorList>
            <person name="Amadeo P."/>
            <person name="Zhao Q."/>
            <person name="Wortman J."/>
            <person name="Fraser-Liggett C."/>
            <person name="Carlton J."/>
        </authorList>
    </citation>
    <scope>NUCLEOTIDE SEQUENCE</scope>
    <source>
        <strain evidence="2">G3</strain>
    </source>
</reference>
<dbReference type="Proteomes" id="UP000001542">
    <property type="component" value="Unassembled WGS sequence"/>
</dbReference>
<dbReference type="EMBL" id="DS113566">
    <property type="protein sequence ID" value="EAY01484.1"/>
    <property type="molecule type" value="Genomic_DNA"/>
</dbReference>
<dbReference type="RefSeq" id="XP_001330280.1">
    <property type="nucleotide sequence ID" value="XM_001330245.1"/>
</dbReference>
<dbReference type="Gene3D" id="1.10.238.10">
    <property type="entry name" value="EF-hand"/>
    <property type="match status" value="6"/>
</dbReference>
<protein>
    <submittedName>
        <fullName evidence="2">EF hand family protein</fullName>
    </submittedName>
</protein>
<dbReference type="GO" id="GO:0005509">
    <property type="term" value="F:calcium ion binding"/>
    <property type="evidence" value="ECO:0007669"/>
    <property type="project" value="InterPro"/>
</dbReference>
<dbReference type="OMA" id="CVRYRDF"/>
<evidence type="ECO:0000313" key="2">
    <source>
        <dbReference type="EMBL" id="EAY01484.1"/>
    </source>
</evidence>
<dbReference type="PANTHER" id="PTHR20875">
    <property type="entry name" value="EF-HAND CALCIUM-BINDING DOMAIN-CONTAINING PROTEIN 6-RELATED"/>
    <property type="match status" value="1"/>
</dbReference>
<dbReference type="PANTHER" id="PTHR20875:SF0">
    <property type="entry name" value="GH12158P"/>
    <property type="match status" value="1"/>
</dbReference>
<dbReference type="VEuPathDB" id="TrichDB:TVAGG3_0592310"/>
<dbReference type="OrthoDB" id="272072at2759"/>
<dbReference type="PROSITE" id="PS50222">
    <property type="entry name" value="EF_HAND_2"/>
    <property type="match status" value="1"/>
</dbReference>
<keyword evidence="3" id="KW-1185">Reference proteome</keyword>
<organism evidence="2 3">
    <name type="scientific">Trichomonas vaginalis (strain ATCC PRA-98 / G3)</name>
    <dbReference type="NCBI Taxonomy" id="412133"/>
    <lineage>
        <taxon>Eukaryota</taxon>
        <taxon>Metamonada</taxon>
        <taxon>Parabasalia</taxon>
        <taxon>Trichomonadida</taxon>
        <taxon>Trichomonadidae</taxon>
        <taxon>Trichomonas</taxon>
    </lineage>
</organism>
<name>A2F0U9_TRIV3</name>
<proteinExistence type="predicted"/>
<dbReference type="InterPro" id="IPR052603">
    <property type="entry name" value="EFCB6"/>
</dbReference>
<dbReference type="InParanoid" id="A2F0U9"/>
<dbReference type="eggNOG" id="ENOG502QRVM">
    <property type="taxonomic scope" value="Eukaryota"/>
</dbReference>
<dbReference type="KEGG" id="tva:4759310"/>
<reference evidence="2" key="2">
    <citation type="journal article" date="2007" name="Science">
        <title>Draft genome sequence of the sexually transmitted pathogen Trichomonas vaginalis.</title>
        <authorList>
            <person name="Carlton J.M."/>
            <person name="Hirt R.P."/>
            <person name="Silva J.C."/>
            <person name="Delcher A.L."/>
            <person name="Schatz M."/>
            <person name="Zhao Q."/>
            <person name="Wortman J.R."/>
            <person name="Bidwell S.L."/>
            <person name="Alsmark U.C.M."/>
            <person name="Besteiro S."/>
            <person name="Sicheritz-Ponten T."/>
            <person name="Noel C.J."/>
            <person name="Dacks J.B."/>
            <person name="Foster P.G."/>
            <person name="Simillion C."/>
            <person name="Van de Peer Y."/>
            <person name="Miranda-Saavedra D."/>
            <person name="Barton G.J."/>
            <person name="Westrop G.D."/>
            <person name="Mueller S."/>
            <person name="Dessi D."/>
            <person name="Fiori P.L."/>
            <person name="Ren Q."/>
            <person name="Paulsen I."/>
            <person name="Zhang H."/>
            <person name="Bastida-Corcuera F.D."/>
            <person name="Simoes-Barbosa A."/>
            <person name="Brown M.T."/>
            <person name="Hayes R.D."/>
            <person name="Mukherjee M."/>
            <person name="Okumura C.Y."/>
            <person name="Schneider R."/>
            <person name="Smith A.J."/>
            <person name="Vanacova S."/>
            <person name="Villalvazo M."/>
            <person name="Haas B.J."/>
            <person name="Pertea M."/>
            <person name="Feldblyum T.V."/>
            <person name="Utterback T.R."/>
            <person name="Shu C.L."/>
            <person name="Osoegawa K."/>
            <person name="de Jong P.J."/>
            <person name="Hrdy I."/>
            <person name="Horvathova L."/>
            <person name="Zubacova Z."/>
            <person name="Dolezal P."/>
            <person name="Malik S.B."/>
            <person name="Logsdon J.M. Jr."/>
            <person name="Henze K."/>
            <person name="Gupta A."/>
            <person name="Wang C.C."/>
            <person name="Dunne R.L."/>
            <person name="Upcroft J.A."/>
            <person name="Upcroft P."/>
            <person name="White O."/>
            <person name="Salzberg S.L."/>
            <person name="Tang P."/>
            <person name="Chiu C.-H."/>
            <person name="Lee Y.-S."/>
            <person name="Embley T.M."/>
            <person name="Coombs G.H."/>
            <person name="Mottram J.C."/>
            <person name="Tachezy J."/>
            <person name="Fraser-Liggett C.M."/>
            <person name="Johnson P.J."/>
        </authorList>
    </citation>
    <scope>NUCLEOTIDE SEQUENCE [LARGE SCALE GENOMIC DNA]</scope>
    <source>
        <strain evidence="2">G3</strain>
    </source>
</reference>
<dbReference type="SUPFAM" id="SSF47473">
    <property type="entry name" value="EF-hand"/>
    <property type="match status" value="4"/>
</dbReference>
<evidence type="ECO:0000259" key="1">
    <source>
        <dbReference type="PROSITE" id="PS50222"/>
    </source>
</evidence>
<accession>A2F0U9</accession>